<feature type="signal peptide" evidence="1">
    <location>
        <begin position="1"/>
        <end position="29"/>
    </location>
</feature>
<gene>
    <name evidence="2" type="ORF">FHR34_007310</name>
</gene>
<protein>
    <recommendedName>
        <fullName evidence="4">Secreted protein</fullName>
    </recommendedName>
</protein>
<dbReference type="Proteomes" id="UP000540506">
    <property type="component" value="Unassembled WGS sequence"/>
</dbReference>
<reference evidence="2 3" key="1">
    <citation type="submission" date="2020-08" db="EMBL/GenBank/DDBJ databases">
        <title>Sequencing the genomes of 1000 actinobacteria strains.</title>
        <authorList>
            <person name="Klenk H.-P."/>
        </authorList>
    </citation>
    <scope>NUCLEOTIDE SEQUENCE [LARGE SCALE GENOMIC DNA]</scope>
    <source>
        <strain evidence="2 3">DSM 41654</strain>
    </source>
</reference>
<accession>A0A7W7W021</accession>
<dbReference type="RefSeq" id="WP_184945192.1">
    <property type="nucleotide sequence ID" value="NZ_JACHJV010000002.1"/>
</dbReference>
<name>A0A7W7W021_KITKI</name>
<keyword evidence="3" id="KW-1185">Reference proteome</keyword>
<evidence type="ECO:0000313" key="2">
    <source>
        <dbReference type="EMBL" id="MBB4928215.1"/>
    </source>
</evidence>
<feature type="chain" id="PRO_5030641793" description="Secreted protein" evidence="1">
    <location>
        <begin position="30"/>
        <end position="99"/>
    </location>
</feature>
<proteinExistence type="predicted"/>
<organism evidence="2 3">
    <name type="scientific">Kitasatospora kifunensis</name>
    <name type="common">Streptomyces kifunensis</name>
    <dbReference type="NCBI Taxonomy" id="58351"/>
    <lineage>
        <taxon>Bacteria</taxon>
        <taxon>Bacillati</taxon>
        <taxon>Actinomycetota</taxon>
        <taxon>Actinomycetes</taxon>
        <taxon>Kitasatosporales</taxon>
        <taxon>Streptomycetaceae</taxon>
        <taxon>Kitasatospora</taxon>
    </lineage>
</organism>
<sequence length="99" mass="10658">MPNRIGRFFAAALMAGTVVAIPAAGSAMASPLHSTARSATSSDSGHYCGEDWDGDCLQINGDIFIFNEVNPYPYEHEHVCPCEHEHGCVCEHEHDGLPS</sequence>
<comment type="caution">
    <text evidence="2">The sequence shown here is derived from an EMBL/GenBank/DDBJ whole genome shotgun (WGS) entry which is preliminary data.</text>
</comment>
<dbReference type="AlphaFoldDB" id="A0A7W7W021"/>
<evidence type="ECO:0008006" key="4">
    <source>
        <dbReference type="Google" id="ProtNLM"/>
    </source>
</evidence>
<keyword evidence="1" id="KW-0732">Signal</keyword>
<evidence type="ECO:0000256" key="1">
    <source>
        <dbReference type="SAM" id="SignalP"/>
    </source>
</evidence>
<evidence type="ECO:0000313" key="3">
    <source>
        <dbReference type="Proteomes" id="UP000540506"/>
    </source>
</evidence>
<dbReference type="EMBL" id="JACHJV010000002">
    <property type="protein sequence ID" value="MBB4928215.1"/>
    <property type="molecule type" value="Genomic_DNA"/>
</dbReference>